<dbReference type="EMBL" id="VLKN01000002">
    <property type="protein sequence ID" value="TWI04844.1"/>
    <property type="molecule type" value="Genomic_DNA"/>
</dbReference>
<dbReference type="RefSeq" id="WP_144898496.1">
    <property type="nucleotide sequence ID" value="NZ_VLKN01000002.1"/>
</dbReference>
<reference evidence="1 2" key="1">
    <citation type="journal article" date="2015" name="Stand. Genomic Sci.">
        <title>Genomic Encyclopedia of Bacterial and Archaeal Type Strains, Phase III: the genomes of soil and plant-associated and newly described type strains.</title>
        <authorList>
            <person name="Whitman W.B."/>
            <person name="Woyke T."/>
            <person name="Klenk H.P."/>
            <person name="Zhou Y."/>
            <person name="Lilburn T.G."/>
            <person name="Beck B.J."/>
            <person name="De Vos P."/>
            <person name="Vandamme P."/>
            <person name="Eisen J.A."/>
            <person name="Garrity G."/>
            <person name="Hugenholtz P."/>
            <person name="Kyrpides N.C."/>
        </authorList>
    </citation>
    <scope>NUCLEOTIDE SEQUENCE [LARGE SCALE GENOMIC DNA]</scope>
    <source>
        <strain evidence="1 2">CGMCC 1.10821</strain>
    </source>
</reference>
<sequence length="77" mass="8447">MITFLLLFAALILLGGCAMDMYENAVFGDERGAYEARVLSHLDEPVEIAARIHAQMVADGLFRDTSARERATDEVSA</sequence>
<dbReference type="AlphaFoldDB" id="A0A562LBK8"/>
<evidence type="ECO:0000313" key="1">
    <source>
        <dbReference type="EMBL" id="TWI04844.1"/>
    </source>
</evidence>
<proteinExistence type="predicted"/>
<protein>
    <submittedName>
        <fullName evidence="1">Uncharacterized protein</fullName>
    </submittedName>
</protein>
<organism evidence="1 2">
    <name type="scientific">Luteimonas cucumeris</name>
    <dbReference type="NCBI Taxonomy" id="985012"/>
    <lineage>
        <taxon>Bacteria</taxon>
        <taxon>Pseudomonadati</taxon>
        <taxon>Pseudomonadota</taxon>
        <taxon>Gammaproteobacteria</taxon>
        <taxon>Lysobacterales</taxon>
        <taxon>Lysobacteraceae</taxon>
        <taxon>Luteimonas</taxon>
    </lineage>
</organism>
<comment type="caution">
    <text evidence="1">The sequence shown here is derived from an EMBL/GenBank/DDBJ whole genome shotgun (WGS) entry which is preliminary data.</text>
</comment>
<gene>
    <name evidence="1" type="ORF">IP90_00984</name>
</gene>
<evidence type="ECO:0000313" key="2">
    <source>
        <dbReference type="Proteomes" id="UP000315167"/>
    </source>
</evidence>
<name>A0A562LBK8_9GAMM</name>
<dbReference type="Proteomes" id="UP000315167">
    <property type="component" value="Unassembled WGS sequence"/>
</dbReference>
<keyword evidence="2" id="KW-1185">Reference proteome</keyword>
<accession>A0A562LBK8</accession>